<comment type="caution">
    <text evidence="3">The sequence shown here is derived from an EMBL/GenBank/DDBJ whole genome shotgun (WGS) entry which is preliminary data.</text>
</comment>
<dbReference type="PANTHER" id="PTHR30023:SF0">
    <property type="entry name" value="PENICILLIN-SENSITIVE CARBOXYPEPTIDASE A"/>
    <property type="match status" value="1"/>
</dbReference>
<accession>A0A6P2BS68</accession>
<name>A0A6P2BS68_9ACTN</name>
<dbReference type="Gene3D" id="3.50.80.20">
    <property type="entry name" value="D-Ala-D-Ala carboxypeptidase C, peptidase S13"/>
    <property type="match status" value="1"/>
</dbReference>
<protein>
    <submittedName>
        <fullName evidence="3">D-alanyl-D-alanine carboxypeptidase/D-alanyl-D-alanine-endopeptidase</fullName>
        <ecNumber evidence="3">3.4.16.4</ecNumber>
    </submittedName>
</protein>
<keyword evidence="3" id="KW-0645">Protease</keyword>
<sequence>MFVRRTRITALATLALVNVFTLAAGLVVAHMLPPRLARLHVPLTAAAPVIKATSVLAPAGTAGGQAQAAGMPTAKGLLDMLSAALPAADTGGNVGIEVADAASGRVLYSANATATATPASTTKVLTAVAALAALGPDARFSTVVRQVGGSIVLAGGGDPTLAVHGYPSSDYPQPATLARLATSTAKALKSQGHRSVRLGYDTSLYTGSDMAAGWTYGLVSTGNVTPVVSLEVDQGRLTTGGEPQDKDDPVNFRPRTTYPAGMAASAFAAQLEKNGITVTGAPERATAPASARVLARVSSPPLVQIAEQMLLESNNVIAENLARHVAIALGMPATFTGAAAAEVRELRRLGITTPVSLVDGSGLSPQDGIAPQTLVRAIAVAARTPRLSGAITGLPVAGFNGTLSKGGSVFGGIGGIARGSARGVVRAKTGNLATVATLAGLAYDKDGRLLFFAIMAPQVPTALQLQQAADDIDAAAAGLATCGCR</sequence>
<evidence type="ECO:0000313" key="4">
    <source>
        <dbReference type="Proteomes" id="UP000460272"/>
    </source>
</evidence>
<dbReference type="EMBL" id="RPFW01000010">
    <property type="protein sequence ID" value="TVZ00123.1"/>
    <property type="molecule type" value="Genomic_DNA"/>
</dbReference>
<keyword evidence="4" id="KW-1185">Reference proteome</keyword>
<evidence type="ECO:0000256" key="1">
    <source>
        <dbReference type="ARBA" id="ARBA00006096"/>
    </source>
</evidence>
<dbReference type="InterPro" id="IPR000667">
    <property type="entry name" value="Peptidase_S13"/>
</dbReference>
<proteinExistence type="inferred from homology"/>
<gene>
    <name evidence="3" type="primary">dacB</name>
    <name evidence="3" type="ORF">EAS64_39365</name>
</gene>
<dbReference type="PRINTS" id="PR00922">
    <property type="entry name" value="DADACBPTASE3"/>
</dbReference>
<dbReference type="GO" id="GO:0006508">
    <property type="term" value="P:proteolysis"/>
    <property type="evidence" value="ECO:0007669"/>
    <property type="project" value="InterPro"/>
</dbReference>
<comment type="similarity">
    <text evidence="1">Belongs to the peptidase S13 family.</text>
</comment>
<evidence type="ECO:0000256" key="2">
    <source>
        <dbReference type="ARBA" id="ARBA00022801"/>
    </source>
</evidence>
<keyword evidence="3" id="KW-0121">Carboxypeptidase</keyword>
<dbReference type="EC" id="3.4.16.4" evidence="3"/>
<reference evidence="3 4" key="1">
    <citation type="submission" date="2018-11" db="EMBL/GenBank/DDBJ databases">
        <title>Trebonia kvetii gen.nov., sp.nov., a novel acidophilic actinobacterium, and proposal of the new actinobacterial family Treboniaceae fam. nov.</title>
        <authorList>
            <person name="Rapoport D."/>
            <person name="Sagova-Mareckova M."/>
            <person name="Sedlacek I."/>
            <person name="Provaznik J."/>
            <person name="Kralova S."/>
            <person name="Pavlinic D."/>
            <person name="Benes V."/>
            <person name="Kopecky J."/>
        </authorList>
    </citation>
    <scope>NUCLEOTIDE SEQUENCE [LARGE SCALE GENOMIC DNA]</scope>
    <source>
        <strain evidence="3 4">15Tr583</strain>
    </source>
</reference>
<dbReference type="PANTHER" id="PTHR30023">
    <property type="entry name" value="D-ALANYL-D-ALANINE CARBOXYPEPTIDASE"/>
    <property type="match status" value="1"/>
</dbReference>
<dbReference type="GO" id="GO:0009002">
    <property type="term" value="F:serine-type D-Ala-D-Ala carboxypeptidase activity"/>
    <property type="evidence" value="ECO:0007669"/>
    <property type="project" value="UniProtKB-EC"/>
</dbReference>
<organism evidence="3 4">
    <name type="scientific">Trebonia kvetii</name>
    <dbReference type="NCBI Taxonomy" id="2480626"/>
    <lineage>
        <taxon>Bacteria</taxon>
        <taxon>Bacillati</taxon>
        <taxon>Actinomycetota</taxon>
        <taxon>Actinomycetes</taxon>
        <taxon>Streptosporangiales</taxon>
        <taxon>Treboniaceae</taxon>
        <taxon>Trebonia</taxon>
    </lineage>
</organism>
<dbReference type="RefSeq" id="WP_145861722.1">
    <property type="nucleotide sequence ID" value="NZ_RPFW01000010.1"/>
</dbReference>
<dbReference type="SUPFAM" id="SSF56601">
    <property type="entry name" value="beta-lactamase/transpeptidase-like"/>
    <property type="match status" value="1"/>
</dbReference>
<dbReference type="GO" id="GO:0000270">
    <property type="term" value="P:peptidoglycan metabolic process"/>
    <property type="evidence" value="ECO:0007669"/>
    <property type="project" value="TreeGrafter"/>
</dbReference>
<evidence type="ECO:0000313" key="3">
    <source>
        <dbReference type="EMBL" id="TVZ00123.1"/>
    </source>
</evidence>
<dbReference type="NCBIfam" id="TIGR00666">
    <property type="entry name" value="PBP4"/>
    <property type="match status" value="1"/>
</dbReference>
<dbReference type="OrthoDB" id="56883at2"/>
<dbReference type="Proteomes" id="UP000460272">
    <property type="component" value="Unassembled WGS sequence"/>
</dbReference>
<keyword evidence="2 3" id="KW-0378">Hydrolase</keyword>
<dbReference type="Gene3D" id="3.40.710.10">
    <property type="entry name" value="DD-peptidase/beta-lactamase superfamily"/>
    <property type="match status" value="2"/>
</dbReference>
<dbReference type="AlphaFoldDB" id="A0A6P2BS68"/>
<dbReference type="InterPro" id="IPR012338">
    <property type="entry name" value="Beta-lactam/transpept-like"/>
</dbReference>
<dbReference type="Pfam" id="PF02113">
    <property type="entry name" value="Peptidase_S13"/>
    <property type="match status" value="2"/>
</dbReference>